<evidence type="ECO:0000313" key="1">
    <source>
        <dbReference type="EMBL" id="CAD2201661.1"/>
    </source>
</evidence>
<name>A0A6V7XQS7_MELEN</name>
<proteinExistence type="predicted"/>
<protein>
    <submittedName>
        <fullName evidence="1">Uncharacterized protein</fullName>
    </submittedName>
</protein>
<dbReference type="EMBL" id="CAJEWN010002049">
    <property type="protein sequence ID" value="CAD2201661.1"/>
    <property type="molecule type" value="Genomic_DNA"/>
</dbReference>
<dbReference type="AlphaFoldDB" id="A0A6V7XQS7"/>
<reference evidence="1 2" key="1">
    <citation type="submission" date="2020-08" db="EMBL/GenBank/DDBJ databases">
        <authorList>
            <person name="Koutsovoulos G."/>
            <person name="Danchin GJ E."/>
        </authorList>
    </citation>
    <scope>NUCLEOTIDE SEQUENCE [LARGE SCALE GENOMIC DNA]</scope>
</reference>
<organism evidence="1 2">
    <name type="scientific">Meloidogyne enterolobii</name>
    <name type="common">Root-knot nematode worm</name>
    <name type="synonym">Meloidogyne mayaguensis</name>
    <dbReference type="NCBI Taxonomy" id="390850"/>
    <lineage>
        <taxon>Eukaryota</taxon>
        <taxon>Metazoa</taxon>
        <taxon>Ecdysozoa</taxon>
        <taxon>Nematoda</taxon>
        <taxon>Chromadorea</taxon>
        <taxon>Rhabditida</taxon>
        <taxon>Tylenchina</taxon>
        <taxon>Tylenchomorpha</taxon>
        <taxon>Tylenchoidea</taxon>
        <taxon>Meloidogynidae</taxon>
        <taxon>Meloidogyninae</taxon>
        <taxon>Meloidogyne</taxon>
    </lineage>
</organism>
<evidence type="ECO:0000313" key="2">
    <source>
        <dbReference type="Proteomes" id="UP000580250"/>
    </source>
</evidence>
<sequence length="88" mass="10053">MEFLSKERTIYTIILLITQYGLAAFSSPVAGIPRLDNWNNVNGQPLQQNPSDYSNYVHPYQLYSQWGFNGHSQPIQPSQYFQATTSPI</sequence>
<gene>
    <name evidence="1" type="ORF">MENT_LOCUS55228</name>
</gene>
<comment type="caution">
    <text evidence="1">The sequence shown here is derived from an EMBL/GenBank/DDBJ whole genome shotgun (WGS) entry which is preliminary data.</text>
</comment>
<accession>A0A6V7XQS7</accession>
<dbReference type="Proteomes" id="UP000580250">
    <property type="component" value="Unassembled WGS sequence"/>
</dbReference>